<dbReference type="SMART" id="SM01381">
    <property type="entry name" value="7TM_GPCR_Srsx"/>
    <property type="match status" value="1"/>
</dbReference>
<dbReference type="FunFam" id="1.20.1070.10:FF:000291">
    <property type="entry name" value="Predicted protein"/>
    <property type="match status" value="1"/>
</dbReference>
<evidence type="ECO:0000313" key="12">
    <source>
        <dbReference type="Proteomes" id="UP000275408"/>
    </source>
</evidence>
<keyword evidence="2 8" id="KW-0812">Transmembrane</keyword>
<dbReference type="PROSITE" id="PS00237">
    <property type="entry name" value="G_PROTEIN_RECEP_F1_1"/>
    <property type="match status" value="1"/>
</dbReference>
<dbReference type="OrthoDB" id="5976129at2759"/>
<protein>
    <recommendedName>
        <fullName evidence="10">G-protein coupled receptors family 1 profile domain-containing protein</fullName>
    </recommendedName>
</protein>
<dbReference type="CDD" id="cd00637">
    <property type="entry name" value="7tm_classA_rhodopsin-like"/>
    <property type="match status" value="1"/>
</dbReference>
<evidence type="ECO:0000256" key="5">
    <source>
        <dbReference type="ARBA" id="ARBA00023136"/>
    </source>
</evidence>
<dbReference type="InterPro" id="IPR017452">
    <property type="entry name" value="GPCR_Rhodpsn_7TM"/>
</dbReference>
<evidence type="ECO:0000256" key="1">
    <source>
        <dbReference type="ARBA" id="ARBA00004141"/>
    </source>
</evidence>
<dbReference type="Pfam" id="PF00001">
    <property type="entry name" value="7tm_1"/>
    <property type="match status" value="1"/>
</dbReference>
<dbReference type="Gene3D" id="1.20.1070.10">
    <property type="entry name" value="Rhodopsin 7-helix transmembrane proteins"/>
    <property type="match status" value="1"/>
</dbReference>
<keyword evidence="5 9" id="KW-0472">Membrane</keyword>
<dbReference type="EMBL" id="RCHS01002051">
    <property type="protein sequence ID" value="RMX49795.1"/>
    <property type="molecule type" value="Genomic_DNA"/>
</dbReference>
<dbReference type="GO" id="GO:0005886">
    <property type="term" value="C:plasma membrane"/>
    <property type="evidence" value="ECO:0007669"/>
    <property type="project" value="TreeGrafter"/>
</dbReference>
<proteinExistence type="inferred from homology"/>
<evidence type="ECO:0000256" key="9">
    <source>
        <dbReference type="SAM" id="Phobius"/>
    </source>
</evidence>
<comment type="caution">
    <text evidence="11">The sequence shown here is derived from an EMBL/GenBank/DDBJ whole genome shotgun (WGS) entry which is preliminary data.</text>
</comment>
<reference evidence="11 12" key="1">
    <citation type="journal article" date="2018" name="Sci. Rep.">
        <title>Comparative analysis of the Pocillopora damicornis genome highlights role of immune system in coral evolution.</title>
        <authorList>
            <person name="Cunning R."/>
            <person name="Bay R.A."/>
            <person name="Gillette P."/>
            <person name="Baker A.C."/>
            <person name="Traylor-Knowles N."/>
        </authorList>
    </citation>
    <scope>NUCLEOTIDE SEQUENCE [LARGE SCALE GENOMIC DNA]</scope>
    <source>
        <strain evidence="11">RSMAS</strain>
        <tissue evidence="11">Whole animal</tissue>
    </source>
</reference>
<evidence type="ECO:0000256" key="3">
    <source>
        <dbReference type="ARBA" id="ARBA00022989"/>
    </source>
</evidence>
<dbReference type="SUPFAM" id="SSF81321">
    <property type="entry name" value="Family A G protein-coupled receptor-like"/>
    <property type="match status" value="1"/>
</dbReference>
<keyword evidence="6 8" id="KW-0675">Receptor</keyword>
<organism evidence="11 12">
    <name type="scientific">Pocillopora damicornis</name>
    <name type="common">Cauliflower coral</name>
    <name type="synonym">Millepora damicornis</name>
    <dbReference type="NCBI Taxonomy" id="46731"/>
    <lineage>
        <taxon>Eukaryota</taxon>
        <taxon>Metazoa</taxon>
        <taxon>Cnidaria</taxon>
        <taxon>Anthozoa</taxon>
        <taxon>Hexacorallia</taxon>
        <taxon>Scleractinia</taxon>
        <taxon>Astrocoeniina</taxon>
        <taxon>Pocilloporidae</taxon>
        <taxon>Pocillopora</taxon>
    </lineage>
</organism>
<feature type="transmembrane region" description="Helical" evidence="9">
    <location>
        <begin position="339"/>
        <end position="358"/>
    </location>
</feature>
<keyword evidence="3 9" id="KW-1133">Transmembrane helix</keyword>
<keyword evidence="4 8" id="KW-0297">G-protein coupled receptor</keyword>
<feature type="transmembrane region" description="Helical" evidence="9">
    <location>
        <begin position="245"/>
        <end position="269"/>
    </location>
</feature>
<evidence type="ECO:0000256" key="6">
    <source>
        <dbReference type="ARBA" id="ARBA00023170"/>
    </source>
</evidence>
<feature type="transmembrane region" description="Helical" evidence="9">
    <location>
        <begin position="297"/>
        <end position="319"/>
    </location>
</feature>
<keyword evidence="12" id="KW-1185">Reference proteome</keyword>
<evidence type="ECO:0000256" key="8">
    <source>
        <dbReference type="RuleBase" id="RU000688"/>
    </source>
</evidence>
<evidence type="ECO:0000259" key="10">
    <source>
        <dbReference type="PROSITE" id="PS50262"/>
    </source>
</evidence>
<comment type="subcellular location">
    <subcellularLocation>
        <location evidence="1">Membrane</location>
        <topology evidence="1">Multi-pass membrane protein</topology>
    </subcellularLocation>
</comment>
<dbReference type="InterPro" id="IPR000276">
    <property type="entry name" value="GPCR_Rhodpsn"/>
</dbReference>
<dbReference type="STRING" id="46731.A0A3M6U801"/>
<feature type="transmembrane region" description="Helical" evidence="9">
    <location>
        <begin position="199"/>
        <end position="218"/>
    </location>
</feature>
<dbReference type="AlphaFoldDB" id="A0A3M6U801"/>
<gene>
    <name evidence="11" type="ORF">pdam_00009141</name>
</gene>
<feature type="domain" description="G-protein coupled receptors family 1 profile" evidence="10">
    <location>
        <begin position="96"/>
        <end position="355"/>
    </location>
</feature>
<evidence type="ECO:0000256" key="7">
    <source>
        <dbReference type="ARBA" id="ARBA00023224"/>
    </source>
</evidence>
<accession>A0A3M6U801</accession>
<feature type="transmembrane region" description="Helical" evidence="9">
    <location>
        <begin position="80"/>
        <end position="105"/>
    </location>
</feature>
<dbReference type="PROSITE" id="PS50262">
    <property type="entry name" value="G_PROTEIN_RECEP_F1_2"/>
    <property type="match status" value="1"/>
</dbReference>
<keyword evidence="7 8" id="KW-0807">Transducer</keyword>
<dbReference type="PRINTS" id="PR00237">
    <property type="entry name" value="GPCRRHODOPSN"/>
</dbReference>
<dbReference type="PANTHER" id="PTHR45695:SF9">
    <property type="entry name" value="LEUCOKININ RECEPTOR"/>
    <property type="match status" value="1"/>
</dbReference>
<sequence length="421" mass="48163">MDCPQLEAKKLPSSCRSGWFIKIGTIYIRSDEQLEFKQRKSYKIIFGGERTNKNKLPVKNSGRVSSGADSVELFSNTSRIITTTVYAVTIICGLVGNSLGLYLALRRKAGNRATNLFMANMAAADLLVTLFAMPYSVHFINVRQQWIGGVIGQVTCKFVHFAYQISIPASIFTVLLVSFDRYLAICYPMKTNLFRNGKVMTTVIWIASAAYAIPFMMANDILKYNDTNYCLRIFTPFDNQKSVQIYYLVTFILLYCVPLTILLVLYSLITHRLWQRKIPGNVSEARIRSAQGEKRRIVKALILIVMVFAVCWFPAHAMHYLVYYRKDIYRSIPREVEMFFFWLCHANSIINPCLYVLISPSYRKFLQGSFGRFCSCCSHANFNSLTRRSTGMLTFSRSFDATSNTVFGFSFKIKDTVETQL</sequence>
<comment type="similarity">
    <text evidence="8">Belongs to the G-protein coupled receptor 1 family.</text>
</comment>
<dbReference type="PANTHER" id="PTHR45695">
    <property type="entry name" value="LEUCOKININ RECEPTOR-RELATED"/>
    <property type="match status" value="1"/>
</dbReference>
<evidence type="ECO:0000313" key="11">
    <source>
        <dbReference type="EMBL" id="RMX49795.1"/>
    </source>
</evidence>
<feature type="transmembrane region" description="Helical" evidence="9">
    <location>
        <begin position="117"/>
        <end position="141"/>
    </location>
</feature>
<dbReference type="Proteomes" id="UP000275408">
    <property type="component" value="Unassembled WGS sequence"/>
</dbReference>
<feature type="transmembrane region" description="Helical" evidence="9">
    <location>
        <begin position="161"/>
        <end position="179"/>
    </location>
</feature>
<dbReference type="GO" id="GO:0004930">
    <property type="term" value="F:G protein-coupled receptor activity"/>
    <property type="evidence" value="ECO:0007669"/>
    <property type="project" value="UniProtKB-KW"/>
</dbReference>
<name>A0A3M6U801_POCDA</name>
<evidence type="ECO:0000256" key="4">
    <source>
        <dbReference type="ARBA" id="ARBA00023040"/>
    </source>
</evidence>
<evidence type="ECO:0000256" key="2">
    <source>
        <dbReference type="ARBA" id="ARBA00022692"/>
    </source>
</evidence>